<name>A0A939BTY0_9BACL</name>
<dbReference type="RefSeq" id="WP_204520118.1">
    <property type="nucleotide sequence ID" value="NZ_BAABIN010000029.1"/>
</dbReference>
<evidence type="ECO:0008006" key="4">
    <source>
        <dbReference type="Google" id="ProtNLM"/>
    </source>
</evidence>
<dbReference type="AlphaFoldDB" id="A0A939BTY0"/>
<proteinExistence type="predicted"/>
<evidence type="ECO:0000313" key="3">
    <source>
        <dbReference type="Proteomes" id="UP000717624"/>
    </source>
</evidence>
<dbReference type="Proteomes" id="UP000717624">
    <property type="component" value="Unassembled WGS sequence"/>
</dbReference>
<evidence type="ECO:0000256" key="1">
    <source>
        <dbReference type="SAM" id="Phobius"/>
    </source>
</evidence>
<reference evidence="2" key="1">
    <citation type="submission" date="2021-01" db="EMBL/GenBank/DDBJ databases">
        <title>Genomic Encyclopedia of Type Strains, Phase IV (KMG-IV): sequencing the most valuable type-strain genomes for metagenomic binning, comparative biology and taxonomic classification.</title>
        <authorList>
            <person name="Goeker M."/>
        </authorList>
    </citation>
    <scope>NUCLEOTIDE SEQUENCE</scope>
    <source>
        <strain evidence="2">DSM 25523</strain>
    </source>
</reference>
<feature type="transmembrane region" description="Helical" evidence="1">
    <location>
        <begin position="238"/>
        <end position="258"/>
    </location>
</feature>
<keyword evidence="1" id="KW-0472">Membrane</keyword>
<feature type="transmembrane region" description="Helical" evidence="1">
    <location>
        <begin position="278"/>
        <end position="298"/>
    </location>
</feature>
<feature type="transmembrane region" description="Helical" evidence="1">
    <location>
        <begin position="98"/>
        <end position="119"/>
    </location>
</feature>
<accession>A0A939BTY0</accession>
<evidence type="ECO:0000313" key="2">
    <source>
        <dbReference type="EMBL" id="MBM7592307.1"/>
    </source>
</evidence>
<sequence length="302" mass="34529">MNTMLLLVPMALCLTVFFTFLGFVLVRAWHTSKVFYPKAVIKLQKKLLEDKTGQYFYRRYSTWCSVAGGKIGPLEYAAISLIGSILGFLLGLLSGNAIVSLTLFLLLLLTPSLILYARYTLRVNQMVKSFGQFVDLFARYYNSRKNIVLTFREMVPECPKELQQELIILNNKLSDGGNSIQAVESFAERLNHHWAFDFATYIISGLEGETADIQSALIRLTNEMFMQQDEKEERNSEIYAIWISLLAVIAICILLIPYNQTLLKESYRLYFFTPDGQALLSLAATIWFFSILLAFIWGRRNG</sequence>
<protein>
    <recommendedName>
        <fullName evidence="4">Type II secretion system protein GspF domain-containing protein</fullName>
    </recommendedName>
</protein>
<feature type="transmembrane region" description="Helical" evidence="1">
    <location>
        <begin position="74"/>
        <end position="92"/>
    </location>
</feature>
<keyword evidence="3" id="KW-1185">Reference proteome</keyword>
<organism evidence="2 3">
    <name type="scientific">Brevibacillus fulvus</name>
    <dbReference type="NCBI Taxonomy" id="1125967"/>
    <lineage>
        <taxon>Bacteria</taxon>
        <taxon>Bacillati</taxon>
        <taxon>Bacillota</taxon>
        <taxon>Bacilli</taxon>
        <taxon>Bacillales</taxon>
        <taxon>Paenibacillaceae</taxon>
        <taxon>Brevibacillus</taxon>
    </lineage>
</organism>
<dbReference type="EMBL" id="JAFBEB010000024">
    <property type="protein sequence ID" value="MBM7592307.1"/>
    <property type="molecule type" value="Genomic_DNA"/>
</dbReference>
<keyword evidence="1" id="KW-0812">Transmembrane</keyword>
<keyword evidence="1" id="KW-1133">Transmembrane helix</keyword>
<comment type="caution">
    <text evidence="2">The sequence shown here is derived from an EMBL/GenBank/DDBJ whole genome shotgun (WGS) entry which is preliminary data.</text>
</comment>
<gene>
    <name evidence="2" type="ORF">JOD01_003969</name>
</gene>
<feature type="transmembrane region" description="Helical" evidence="1">
    <location>
        <begin position="6"/>
        <end position="26"/>
    </location>
</feature>